<dbReference type="GO" id="GO:0004888">
    <property type="term" value="F:transmembrane signaling receptor activity"/>
    <property type="evidence" value="ECO:0007669"/>
    <property type="project" value="InterPro"/>
</dbReference>
<dbReference type="GO" id="GO:0016020">
    <property type="term" value="C:membrane"/>
    <property type="evidence" value="ECO:0007669"/>
    <property type="project" value="InterPro"/>
</dbReference>
<comment type="caution">
    <text evidence="3">The sequence shown here is derived from an EMBL/GenBank/DDBJ whole genome shotgun (WGS) entry which is preliminary data.</text>
</comment>
<dbReference type="OrthoDB" id="5975154at2759"/>
<dbReference type="Pfam" id="PF02931">
    <property type="entry name" value="Neur_chan_LBD"/>
    <property type="match status" value="1"/>
</dbReference>
<keyword evidence="1" id="KW-1133">Transmembrane helix</keyword>
<feature type="transmembrane region" description="Helical" evidence="1">
    <location>
        <begin position="54"/>
        <end position="72"/>
    </location>
</feature>
<gene>
    <name evidence="3" type="ORF">chiPu_0022832</name>
</gene>
<dbReference type="GO" id="GO:0005230">
    <property type="term" value="F:extracellular ligand-gated monoatomic ion channel activity"/>
    <property type="evidence" value="ECO:0007669"/>
    <property type="project" value="InterPro"/>
</dbReference>
<feature type="non-terminal residue" evidence="3">
    <location>
        <position position="1"/>
    </location>
</feature>
<name>A0A401T971_CHIPU</name>
<dbReference type="Proteomes" id="UP000287033">
    <property type="component" value="Unassembled WGS sequence"/>
</dbReference>
<keyword evidence="1" id="KW-0812">Transmembrane</keyword>
<dbReference type="SUPFAM" id="SSF63712">
    <property type="entry name" value="Nicotinic receptor ligand binding domain-like"/>
    <property type="match status" value="1"/>
</dbReference>
<evidence type="ECO:0000256" key="1">
    <source>
        <dbReference type="SAM" id="Phobius"/>
    </source>
</evidence>
<dbReference type="AlphaFoldDB" id="A0A401T971"/>
<dbReference type="Gene3D" id="2.70.170.10">
    <property type="entry name" value="Neurotransmitter-gated ion-channel ligand-binding domain"/>
    <property type="match status" value="1"/>
</dbReference>
<reference evidence="3 4" key="1">
    <citation type="journal article" date="2018" name="Nat. Ecol. Evol.">
        <title>Shark genomes provide insights into elasmobranch evolution and the origin of vertebrates.</title>
        <authorList>
            <person name="Hara Y"/>
            <person name="Yamaguchi K"/>
            <person name="Onimaru K"/>
            <person name="Kadota M"/>
            <person name="Koyanagi M"/>
            <person name="Keeley SD"/>
            <person name="Tatsumi K"/>
            <person name="Tanaka K"/>
            <person name="Motone F"/>
            <person name="Kageyama Y"/>
            <person name="Nozu R"/>
            <person name="Adachi N"/>
            <person name="Nishimura O"/>
            <person name="Nakagawa R"/>
            <person name="Tanegashima C"/>
            <person name="Kiyatake I"/>
            <person name="Matsumoto R"/>
            <person name="Murakumo K"/>
            <person name="Nishida K"/>
            <person name="Terakita A"/>
            <person name="Kuratani S"/>
            <person name="Sato K"/>
            <person name="Hyodo S Kuraku.S."/>
        </authorList>
    </citation>
    <scope>NUCLEOTIDE SEQUENCE [LARGE SCALE GENOMIC DNA]</scope>
</reference>
<proteinExistence type="predicted"/>
<dbReference type="InterPro" id="IPR036734">
    <property type="entry name" value="Neur_chan_lig-bd_sf"/>
</dbReference>
<dbReference type="InterPro" id="IPR006202">
    <property type="entry name" value="Neur_chan_lig-bd"/>
</dbReference>
<evidence type="ECO:0000313" key="4">
    <source>
        <dbReference type="Proteomes" id="UP000287033"/>
    </source>
</evidence>
<dbReference type="STRING" id="137246.A0A401T971"/>
<dbReference type="PANTHER" id="PTHR18945">
    <property type="entry name" value="NEUROTRANSMITTER GATED ION CHANNEL"/>
    <property type="match status" value="1"/>
</dbReference>
<keyword evidence="4" id="KW-1185">Reference proteome</keyword>
<keyword evidence="1" id="KW-0472">Membrane</keyword>
<protein>
    <recommendedName>
        <fullName evidence="2">Neurotransmitter-gated ion-channel ligand-binding domain-containing protein</fullName>
    </recommendedName>
</protein>
<dbReference type="InterPro" id="IPR006201">
    <property type="entry name" value="Neur_channel"/>
</dbReference>
<dbReference type="EMBL" id="BEZZ01011828">
    <property type="protein sequence ID" value="GCC39190.1"/>
    <property type="molecule type" value="Genomic_DNA"/>
</dbReference>
<accession>A0A401T971</accession>
<feature type="domain" description="Neurotransmitter-gated ion-channel ligand-binding" evidence="2">
    <location>
        <begin position="1"/>
        <end position="55"/>
    </location>
</feature>
<evidence type="ECO:0000313" key="3">
    <source>
        <dbReference type="EMBL" id="GCC39190.1"/>
    </source>
</evidence>
<evidence type="ECO:0000259" key="2">
    <source>
        <dbReference type="Pfam" id="PF02931"/>
    </source>
</evidence>
<sequence length="94" mass="10710">NEKNEEMTTNVFMNLAWTDYRLRWDPKDYSGIDVLRIPCGKVWLPDIVLLNKSVMLYAYAALVCVLHVCLTFSPSLPGTVRRGQCPGSLACPFW</sequence>
<organism evidence="3 4">
    <name type="scientific">Chiloscyllium punctatum</name>
    <name type="common">Brownbanded bambooshark</name>
    <name type="synonym">Hemiscyllium punctatum</name>
    <dbReference type="NCBI Taxonomy" id="137246"/>
    <lineage>
        <taxon>Eukaryota</taxon>
        <taxon>Metazoa</taxon>
        <taxon>Chordata</taxon>
        <taxon>Craniata</taxon>
        <taxon>Vertebrata</taxon>
        <taxon>Chondrichthyes</taxon>
        <taxon>Elasmobranchii</taxon>
        <taxon>Galeomorphii</taxon>
        <taxon>Galeoidea</taxon>
        <taxon>Orectolobiformes</taxon>
        <taxon>Hemiscylliidae</taxon>
        <taxon>Chiloscyllium</taxon>
    </lineage>
</organism>